<dbReference type="EMBL" id="AB812030">
    <property type="protein sequence ID" value="BAQ01203.1"/>
    <property type="molecule type" value="Genomic_DNA"/>
</dbReference>
<evidence type="ECO:0000256" key="1">
    <source>
        <dbReference type="ARBA" id="ARBA00022898"/>
    </source>
</evidence>
<dbReference type="EMBL" id="KJ778807">
    <property type="protein sequence ID" value="AIG62830.1"/>
    <property type="molecule type" value="Genomic_DNA"/>
</dbReference>
<dbReference type="PATRIC" id="fig|562.7409.peg.3972"/>
<dbReference type="Gene3D" id="3.40.640.10">
    <property type="entry name" value="Type I PLP-dependent aspartate aminotransferase-like (Major domain)"/>
    <property type="match status" value="1"/>
</dbReference>
<dbReference type="PANTHER" id="PTHR30244:SF36">
    <property type="entry name" value="3-OXO-GLUCOSE-6-PHOSPHATE:GLUTAMATE AMINOTRANSFERASE"/>
    <property type="match status" value="1"/>
</dbReference>
<sequence length="367" mass="41742">MIDFLNLKRINEKYKAEMQDAFNRVVDSGWYIMGQELKYFESEFAQYCGAKYAIGVANGLDALYLVLKAWKEQGKLSDGDEVLVQANTYIASILAITNNNLVPVFIEPDETTFNLNPAFIRSKITTRTKVILPVHLYGKISPMAEIMDIAEEYKLLVLEDCAQAHGAELNKVKAGNWGNAAGFSFYPGKNLGAIGDAGAITTSDDELASILLALRNYGSHVKYENIYQGINSRLDEFQAAVLRVKLPKLDKENERRRQIARKYTAEISNKYMSLPSYTDDLSHVWHLFVVRTQFRKELQLHFSKNEIQTMIHYPIPPHKQLAYTAMSNIHLPVTERIHNTVMSLPMDPSMTDEHINKVIKVANEFKK</sequence>
<dbReference type="InterPro" id="IPR000653">
    <property type="entry name" value="DegT/StrS_aminotransferase"/>
</dbReference>
<dbReference type="InterPro" id="IPR015422">
    <property type="entry name" value="PyrdxlP-dep_Trfase_small"/>
</dbReference>
<evidence type="ECO:0000256" key="3">
    <source>
        <dbReference type="PIRSR" id="PIRSR000390-1"/>
    </source>
</evidence>
<evidence type="ECO:0000256" key="5">
    <source>
        <dbReference type="RuleBase" id="RU004508"/>
    </source>
</evidence>
<feature type="modified residue" description="N6-(pyridoxal phosphate)lysine" evidence="4">
    <location>
        <position position="189"/>
    </location>
</feature>
<evidence type="ECO:0000256" key="4">
    <source>
        <dbReference type="PIRSR" id="PIRSR000390-2"/>
    </source>
</evidence>
<dbReference type="RefSeq" id="WP_023568394.1">
    <property type="nucleotide sequence ID" value="NZ_AP027258.1"/>
</dbReference>
<dbReference type="Gene3D" id="3.90.1150.10">
    <property type="entry name" value="Aspartate Aminotransferase, domain 1"/>
    <property type="match status" value="1"/>
</dbReference>
<evidence type="ECO:0000256" key="2">
    <source>
        <dbReference type="ARBA" id="ARBA00037999"/>
    </source>
</evidence>
<name>A0A0A8J5C4_ECOLX</name>
<gene>
    <name evidence="6" type="primary">fdtB</name>
</gene>
<dbReference type="PANTHER" id="PTHR30244">
    <property type="entry name" value="TRANSAMINASE"/>
    <property type="match status" value="1"/>
</dbReference>
<reference evidence="7" key="1">
    <citation type="journal article" date="2014" name="DNA Res.">
        <title>A complete view of the genetic diversity of the Escherichia coli O-antigen biosynthesis gene cluster.</title>
        <authorList>
            <person name="Iguchi A."/>
            <person name="Iyoda S."/>
            <person name="Kikuchi T."/>
            <person name="Ogura Y."/>
            <person name="Katsura K."/>
            <person name="Ohnishi M."/>
            <person name="Hayashi T."/>
            <person name="Thomson N.R."/>
        </authorList>
    </citation>
    <scope>NUCLEOTIDE SEQUENCE</scope>
    <source>
        <strain evidence="7">E3a</strain>
    </source>
</reference>
<feature type="active site" description="Proton acceptor" evidence="3">
    <location>
        <position position="189"/>
    </location>
</feature>
<dbReference type="InterPro" id="IPR015421">
    <property type="entry name" value="PyrdxlP-dep_Trfase_major"/>
</dbReference>
<evidence type="ECO:0000313" key="6">
    <source>
        <dbReference type="EMBL" id="AIG62830.1"/>
    </source>
</evidence>
<dbReference type="InterPro" id="IPR015424">
    <property type="entry name" value="PyrdxlP-dep_Trfase"/>
</dbReference>
<proteinExistence type="inferred from homology"/>
<evidence type="ECO:0000313" key="7">
    <source>
        <dbReference type="EMBL" id="BAQ01203.1"/>
    </source>
</evidence>
<keyword evidence="7" id="KW-0032">Aminotransferase</keyword>
<dbReference type="SUPFAM" id="SSF53383">
    <property type="entry name" value="PLP-dependent transferases"/>
    <property type="match status" value="1"/>
</dbReference>
<organism evidence="7">
    <name type="scientific">Escherichia coli</name>
    <dbReference type="NCBI Taxonomy" id="562"/>
    <lineage>
        <taxon>Bacteria</taxon>
        <taxon>Pseudomonadati</taxon>
        <taxon>Pseudomonadota</taxon>
        <taxon>Gammaproteobacteria</taxon>
        <taxon>Enterobacterales</taxon>
        <taxon>Enterobacteriaceae</taxon>
        <taxon>Escherichia</taxon>
    </lineage>
</organism>
<dbReference type="AlphaFoldDB" id="A0A0A8J5C4"/>
<dbReference type="Pfam" id="PF01041">
    <property type="entry name" value="DegT_DnrJ_EryC1"/>
    <property type="match status" value="1"/>
</dbReference>
<reference evidence="6" key="2">
    <citation type="journal article" date="2016" name="PLoS ONE">
        <title>Comparison of O-Antigen Gene Clusters of All O-Serogroups of Escherichia coli and Proposal for Adopting a New Nomenclature for O-Typing.</title>
        <authorList>
            <person name="DebRoy C."/>
            <person name="Fratamico P.M."/>
            <person name="Yan X."/>
            <person name="Baranzoni G."/>
            <person name="Liu Y."/>
            <person name="Needleman D.S."/>
            <person name="Tebbs R."/>
            <person name="O'Connell C.D."/>
            <person name="Allred A."/>
            <person name="Swimley M."/>
            <person name="Mwangi M."/>
            <person name="Kapur V."/>
            <person name="Raygoza Garay J.A."/>
            <person name="Roberts E.L."/>
            <person name="Katani R."/>
        </authorList>
    </citation>
    <scope>NUCLEOTIDE SEQUENCE</scope>
    <source>
        <strain evidence="6">E 3a</strain>
    </source>
</reference>
<accession>A0A0A8J5C4</accession>
<dbReference type="CDD" id="cd00616">
    <property type="entry name" value="AHBA_syn"/>
    <property type="match status" value="1"/>
</dbReference>
<keyword evidence="1 4" id="KW-0663">Pyridoxal phosphate</keyword>
<dbReference type="GO" id="GO:0030170">
    <property type="term" value="F:pyridoxal phosphate binding"/>
    <property type="evidence" value="ECO:0007669"/>
    <property type="project" value="TreeGrafter"/>
</dbReference>
<dbReference type="GO" id="GO:0008483">
    <property type="term" value="F:transaminase activity"/>
    <property type="evidence" value="ECO:0007669"/>
    <property type="project" value="UniProtKB-KW"/>
</dbReference>
<comment type="similarity">
    <text evidence="2 5">Belongs to the DegT/DnrJ/EryC1 family.</text>
</comment>
<keyword evidence="7" id="KW-0808">Transferase</keyword>
<dbReference type="PIRSF" id="PIRSF000390">
    <property type="entry name" value="PLP_StrS"/>
    <property type="match status" value="1"/>
</dbReference>
<protein>
    <submittedName>
        <fullName evidence="7">Putative aminotransferase</fullName>
    </submittedName>
    <submittedName>
        <fullName evidence="6">dTDP-3-amino-3,6-dideoxy-alpha-D-galactopyranose transaminase</fullName>
    </submittedName>
</protein>
<dbReference type="GO" id="GO:0000271">
    <property type="term" value="P:polysaccharide biosynthetic process"/>
    <property type="evidence" value="ECO:0007669"/>
    <property type="project" value="TreeGrafter"/>
</dbReference>